<organism evidence="1 2">
    <name type="scientific">Caldisphaera lagunensis (strain DSM 15908 / JCM 11604 / ANMR 0165 / IC-154)</name>
    <dbReference type="NCBI Taxonomy" id="1056495"/>
    <lineage>
        <taxon>Archaea</taxon>
        <taxon>Thermoproteota</taxon>
        <taxon>Thermoprotei</taxon>
        <taxon>Acidilobales</taxon>
        <taxon>Caldisphaeraceae</taxon>
        <taxon>Caldisphaera</taxon>
    </lineage>
</organism>
<evidence type="ECO:0000313" key="2">
    <source>
        <dbReference type="Proteomes" id="UP000010469"/>
    </source>
</evidence>
<evidence type="ECO:0000313" key="1">
    <source>
        <dbReference type="EMBL" id="AFZ70383.1"/>
    </source>
</evidence>
<dbReference type="InParanoid" id="L0A914"/>
<dbReference type="GeneID" id="14211888"/>
<name>L0A914_CALLD</name>
<sequence length="281" mass="32336">MQYNELKNNLIKAIDVAKSMKKPEIEDNILIISDYISRSAGKILYIGLLSSGKKATLLTPTEAVLYSLPYYENFNKTIIFSMNPKDSRSVHAAEVSRVMNLEVEFISPKLDDTLEERLKYLGVKRIFINSEWPIITSSIASLLWIPKDLGERYERIKKEMDNLEGALDWLNEKYKSNIERIKKINEEFAIFYTPSTEAGGIYAYNILQNCAFALPIEFLKNKIKYRKILLTSSVDSSDFKDLIIMFKIDYTGNELIEFNTDPITVGLYSMLFISLISDKLL</sequence>
<dbReference type="STRING" id="1056495.Calag_0628"/>
<dbReference type="AlphaFoldDB" id="L0A914"/>
<gene>
    <name evidence="1" type="ordered locus">Calag_0628</name>
</gene>
<keyword evidence="2" id="KW-1185">Reference proteome</keyword>
<reference evidence="2" key="1">
    <citation type="submission" date="2012-03" db="EMBL/GenBank/DDBJ databases">
        <title>Complete genome of Caldisphaera lagunensis DSM 15908.</title>
        <authorList>
            <person name="Lucas S."/>
            <person name="Copeland A."/>
            <person name="Lapidus A."/>
            <person name="Glavina del Rio T."/>
            <person name="Dalin E."/>
            <person name="Tice H."/>
            <person name="Bruce D."/>
            <person name="Goodwin L."/>
            <person name="Pitluck S."/>
            <person name="Peters L."/>
            <person name="Mikhailova N."/>
            <person name="Teshima H."/>
            <person name="Kyrpides N."/>
            <person name="Mavromatis K."/>
            <person name="Ivanova N."/>
            <person name="Brettin T."/>
            <person name="Detter J.C."/>
            <person name="Han C."/>
            <person name="Larimer F."/>
            <person name="Land M."/>
            <person name="Hauser L."/>
            <person name="Markowitz V."/>
            <person name="Cheng J.-F."/>
            <person name="Hugenholtz P."/>
            <person name="Woyke T."/>
            <person name="Wu D."/>
            <person name="Spring S."/>
            <person name="Schroeder M."/>
            <person name="Brambilla E."/>
            <person name="Klenk H.-P."/>
            <person name="Eisen J.A."/>
        </authorList>
    </citation>
    <scope>NUCLEOTIDE SEQUENCE [LARGE SCALE GENOMIC DNA]</scope>
    <source>
        <strain evidence="2">DSM 15908 / JCM 11604 / IC-154</strain>
    </source>
</reference>
<proteinExistence type="predicted"/>
<dbReference type="eggNOG" id="arCOG05960">
    <property type="taxonomic scope" value="Archaea"/>
</dbReference>
<dbReference type="RefSeq" id="WP_015232281.1">
    <property type="nucleotide sequence ID" value="NC_019791.1"/>
</dbReference>
<dbReference type="EMBL" id="CP003378">
    <property type="protein sequence ID" value="AFZ70383.1"/>
    <property type="molecule type" value="Genomic_DNA"/>
</dbReference>
<dbReference type="OrthoDB" id="379739at2157"/>
<accession>L0A914</accession>
<protein>
    <submittedName>
        <fullName evidence="1">Uncharacterized protein</fullName>
    </submittedName>
</protein>
<dbReference type="Proteomes" id="UP000010469">
    <property type="component" value="Chromosome"/>
</dbReference>
<dbReference type="KEGG" id="clg:Calag_0628"/>
<dbReference type="HOGENOM" id="CLU_982119_0_0_2"/>